<dbReference type="GO" id="GO:0016853">
    <property type="term" value="F:isomerase activity"/>
    <property type="evidence" value="ECO:0007669"/>
    <property type="project" value="UniProtKB-KW"/>
</dbReference>
<sequence length="305" mass="35004">MKLGMIIRPQPEEFDHLKKLGLDFAELDFNPTQYFGMPIEQIREVVPQLKEASQRTGIEVGAVGRWASHLLNEDGSVNEEEWNNVREIIKAGKELGAKHYLCSVAYVPQLTYYKNITAAIAALKMIVAEAEQAGMKTCLVNCIMGGNYITTPEQWKLVLDEVPGLYLKYDPSHSFVHGGDKGAYLREAFEWGDRFGYVHIKGVVQLGDSNEPFMWKLRDLCQQHPEMEEVLMHQIMPQVNHYDNPPAGIDSINWRAFFGILYKHGYDGYLSIEPHSRTWQGEKGEWGVEYTIRYIRDLMFNPSEK</sequence>
<gene>
    <name evidence="2" type="ORF">IAC43_02465</name>
</gene>
<protein>
    <submittedName>
        <fullName evidence="2">Sugar phosphate isomerase/epimerase</fullName>
    </submittedName>
</protein>
<keyword evidence="2" id="KW-0413">Isomerase</keyword>
<dbReference type="Proteomes" id="UP000824160">
    <property type="component" value="Unassembled WGS sequence"/>
</dbReference>
<evidence type="ECO:0000313" key="3">
    <source>
        <dbReference type="Proteomes" id="UP000824160"/>
    </source>
</evidence>
<dbReference type="AlphaFoldDB" id="A0A9D1H5J7"/>
<dbReference type="SUPFAM" id="SSF51658">
    <property type="entry name" value="Xylose isomerase-like"/>
    <property type="match status" value="1"/>
</dbReference>
<dbReference type="Gene3D" id="3.20.20.150">
    <property type="entry name" value="Divalent-metal-dependent TIM barrel enzymes"/>
    <property type="match status" value="1"/>
</dbReference>
<dbReference type="Pfam" id="PF01261">
    <property type="entry name" value="AP_endonuc_2"/>
    <property type="match status" value="1"/>
</dbReference>
<dbReference type="EMBL" id="DVLW01000068">
    <property type="protein sequence ID" value="HIT94028.1"/>
    <property type="molecule type" value="Genomic_DNA"/>
</dbReference>
<dbReference type="InterPro" id="IPR050312">
    <property type="entry name" value="IolE/XylAMocC-like"/>
</dbReference>
<dbReference type="InterPro" id="IPR036237">
    <property type="entry name" value="Xyl_isomerase-like_sf"/>
</dbReference>
<name>A0A9D1H5J7_9FIRM</name>
<accession>A0A9D1H5J7</accession>
<dbReference type="PANTHER" id="PTHR12110">
    <property type="entry name" value="HYDROXYPYRUVATE ISOMERASE"/>
    <property type="match status" value="1"/>
</dbReference>
<reference evidence="2" key="2">
    <citation type="journal article" date="2021" name="PeerJ">
        <title>Extensive microbial diversity within the chicken gut microbiome revealed by metagenomics and culture.</title>
        <authorList>
            <person name="Gilroy R."/>
            <person name="Ravi A."/>
            <person name="Getino M."/>
            <person name="Pursley I."/>
            <person name="Horton D.L."/>
            <person name="Alikhan N.F."/>
            <person name="Baker D."/>
            <person name="Gharbi K."/>
            <person name="Hall N."/>
            <person name="Watson M."/>
            <person name="Adriaenssens E.M."/>
            <person name="Foster-Nyarko E."/>
            <person name="Jarju S."/>
            <person name="Secka A."/>
            <person name="Antonio M."/>
            <person name="Oren A."/>
            <person name="Chaudhuri R.R."/>
            <person name="La Ragione R."/>
            <person name="Hildebrand F."/>
            <person name="Pallen M.J."/>
        </authorList>
    </citation>
    <scope>NUCLEOTIDE SEQUENCE</scope>
    <source>
        <strain evidence="2">ChiBcec7-5410</strain>
    </source>
</reference>
<evidence type="ECO:0000313" key="2">
    <source>
        <dbReference type="EMBL" id="HIT94028.1"/>
    </source>
</evidence>
<dbReference type="PANTHER" id="PTHR12110:SF21">
    <property type="entry name" value="XYLOSE ISOMERASE-LIKE TIM BARREL DOMAIN-CONTAINING PROTEIN"/>
    <property type="match status" value="1"/>
</dbReference>
<reference evidence="2" key="1">
    <citation type="submission" date="2020-10" db="EMBL/GenBank/DDBJ databases">
        <authorList>
            <person name="Gilroy R."/>
        </authorList>
    </citation>
    <scope>NUCLEOTIDE SEQUENCE</scope>
    <source>
        <strain evidence="2">ChiBcec7-5410</strain>
    </source>
</reference>
<proteinExistence type="predicted"/>
<dbReference type="InterPro" id="IPR013022">
    <property type="entry name" value="Xyl_isomerase-like_TIM-brl"/>
</dbReference>
<comment type="caution">
    <text evidence="2">The sequence shown here is derived from an EMBL/GenBank/DDBJ whole genome shotgun (WGS) entry which is preliminary data.</text>
</comment>
<feature type="domain" description="Xylose isomerase-like TIM barrel" evidence="1">
    <location>
        <begin position="14"/>
        <end position="290"/>
    </location>
</feature>
<evidence type="ECO:0000259" key="1">
    <source>
        <dbReference type="Pfam" id="PF01261"/>
    </source>
</evidence>
<organism evidence="2 3">
    <name type="scientific">Candidatus Faecivivens stercoripullorum</name>
    <dbReference type="NCBI Taxonomy" id="2840805"/>
    <lineage>
        <taxon>Bacteria</taxon>
        <taxon>Bacillati</taxon>
        <taxon>Bacillota</taxon>
        <taxon>Clostridia</taxon>
        <taxon>Eubacteriales</taxon>
        <taxon>Oscillospiraceae</taxon>
        <taxon>Oscillospiraceae incertae sedis</taxon>
        <taxon>Candidatus Faecivivens</taxon>
    </lineage>
</organism>